<comment type="caution">
    <text evidence="2">The sequence shown here is derived from an EMBL/GenBank/DDBJ whole genome shotgun (WGS) entry which is preliminary data.</text>
</comment>
<dbReference type="EMBL" id="JAVXUO010002394">
    <property type="protein sequence ID" value="KAK2973623.1"/>
    <property type="molecule type" value="Genomic_DNA"/>
</dbReference>
<dbReference type="Proteomes" id="UP001187471">
    <property type="component" value="Unassembled WGS sequence"/>
</dbReference>
<gene>
    <name evidence="2" type="ORF">RJ640_022271</name>
</gene>
<protein>
    <submittedName>
        <fullName evidence="2">Uncharacterized protein</fullName>
    </submittedName>
</protein>
<evidence type="ECO:0000313" key="3">
    <source>
        <dbReference type="Proteomes" id="UP001187471"/>
    </source>
</evidence>
<name>A0AA88QP58_9ASTE</name>
<organism evidence="2 3">
    <name type="scientific">Escallonia rubra</name>
    <dbReference type="NCBI Taxonomy" id="112253"/>
    <lineage>
        <taxon>Eukaryota</taxon>
        <taxon>Viridiplantae</taxon>
        <taxon>Streptophyta</taxon>
        <taxon>Embryophyta</taxon>
        <taxon>Tracheophyta</taxon>
        <taxon>Spermatophyta</taxon>
        <taxon>Magnoliopsida</taxon>
        <taxon>eudicotyledons</taxon>
        <taxon>Gunneridae</taxon>
        <taxon>Pentapetalae</taxon>
        <taxon>asterids</taxon>
        <taxon>campanulids</taxon>
        <taxon>Escalloniales</taxon>
        <taxon>Escalloniaceae</taxon>
        <taxon>Escallonia</taxon>
    </lineage>
</organism>
<evidence type="ECO:0000256" key="1">
    <source>
        <dbReference type="SAM" id="Coils"/>
    </source>
</evidence>
<evidence type="ECO:0000313" key="2">
    <source>
        <dbReference type="EMBL" id="KAK2973623.1"/>
    </source>
</evidence>
<dbReference type="AlphaFoldDB" id="A0AA88QP58"/>
<feature type="coiled-coil region" evidence="1">
    <location>
        <begin position="245"/>
        <end position="272"/>
    </location>
</feature>
<keyword evidence="1" id="KW-0175">Coiled coil</keyword>
<accession>A0AA88QP58</accession>
<proteinExistence type="predicted"/>
<sequence length="309" mass="34252">MAKLQHTHAATDNLWTTKRQNKKVVEAAVAIGKGHGGFVVSAAAVDTIGGDSDGCGHGRGRQRHNGCVVWAVWELGGSGVGVRQRGGDGIGGGRRSLGEILEHCALSAHNFKKPTTLFTDQDIVMGNALGVVMPEQAGKVYTPKIFELFQRQWEKSLLALVGNKQERGRLQEYLIVSYDEEGKFSMYLAYILKRWTRGVRDGCALEEDGLDVHWSEALDVGDRYRELWPDVIRLAHKASEFKDGYLIYKTRMKELDQEIEELRKKHYECMDLGCEPNGNKGVNRNAIESLVGNVKGIKKKDGPQKGGSK</sequence>
<reference evidence="2" key="1">
    <citation type="submission" date="2022-12" db="EMBL/GenBank/DDBJ databases">
        <title>Draft genome assemblies for two species of Escallonia (Escalloniales).</title>
        <authorList>
            <person name="Chanderbali A."/>
            <person name="Dervinis C."/>
            <person name="Anghel I."/>
            <person name="Soltis D."/>
            <person name="Soltis P."/>
            <person name="Zapata F."/>
        </authorList>
    </citation>
    <scope>NUCLEOTIDE SEQUENCE</scope>
    <source>
        <strain evidence="2">UCBG92.1500</strain>
        <tissue evidence="2">Leaf</tissue>
    </source>
</reference>
<keyword evidence="3" id="KW-1185">Reference proteome</keyword>